<dbReference type="InterPro" id="IPR037062">
    <property type="entry name" value="Malic_N_dom_sf"/>
</dbReference>
<evidence type="ECO:0000256" key="3">
    <source>
        <dbReference type="RuleBase" id="RU003427"/>
    </source>
</evidence>
<proteinExistence type="inferred from homology"/>
<dbReference type="EMBL" id="JBHTLH010000012">
    <property type="protein sequence ID" value="MFD1124678.1"/>
    <property type="molecule type" value="Genomic_DNA"/>
</dbReference>
<dbReference type="InterPro" id="IPR036291">
    <property type="entry name" value="NAD(P)-bd_dom_sf"/>
</dbReference>
<dbReference type="Gene3D" id="3.40.50.10380">
    <property type="entry name" value="Malic enzyme, N-terminal domain"/>
    <property type="match status" value="1"/>
</dbReference>
<dbReference type="SUPFAM" id="SSF51735">
    <property type="entry name" value="NAD(P)-binding Rossmann-fold domains"/>
    <property type="match status" value="1"/>
</dbReference>
<comment type="similarity">
    <text evidence="1 3">Belongs to the malic enzymes family.</text>
</comment>
<gene>
    <name evidence="6" type="ORF">ACFQ22_04780</name>
</gene>
<evidence type="ECO:0000259" key="4">
    <source>
        <dbReference type="SMART" id="SM00919"/>
    </source>
</evidence>
<dbReference type="PANTHER" id="PTHR43237">
    <property type="entry name" value="NADP-DEPENDENT MALIC ENZYME"/>
    <property type="match status" value="1"/>
</dbReference>
<keyword evidence="2" id="KW-0560">Oxidoreductase</keyword>
<evidence type="ECO:0000313" key="7">
    <source>
        <dbReference type="Proteomes" id="UP001597156"/>
    </source>
</evidence>
<dbReference type="InterPro" id="IPR046346">
    <property type="entry name" value="Aminoacid_DH-like_N_sf"/>
</dbReference>
<comment type="caution">
    <text evidence="6">The sequence shown here is derived from an EMBL/GenBank/DDBJ whole genome shotgun (WGS) entry which is preliminary data.</text>
</comment>
<dbReference type="SUPFAM" id="SSF53223">
    <property type="entry name" value="Aminoacid dehydrogenase-like, N-terminal domain"/>
    <property type="match status" value="1"/>
</dbReference>
<dbReference type="InterPro" id="IPR012301">
    <property type="entry name" value="Malic_N_dom"/>
</dbReference>
<dbReference type="Gene3D" id="3.40.50.720">
    <property type="entry name" value="NAD(P)-binding Rossmann-like Domain"/>
    <property type="match status" value="1"/>
</dbReference>
<dbReference type="PANTHER" id="PTHR43237:SF4">
    <property type="entry name" value="NADP-DEPENDENT MALIC ENZYME"/>
    <property type="match status" value="1"/>
</dbReference>
<evidence type="ECO:0000256" key="1">
    <source>
        <dbReference type="ARBA" id="ARBA00008785"/>
    </source>
</evidence>
<evidence type="ECO:0000313" key="6">
    <source>
        <dbReference type="EMBL" id="MFD1124678.1"/>
    </source>
</evidence>
<organism evidence="6 7">
    <name type="scientific">Lentilactobacillus raoultii</name>
    <dbReference type="NCBI Taxonomy" id="1987503"/>
    <lineage>
        <taxon>Bacteria</taxon>
        <taxon>Bacillati</taxon>
        <taxon>Bacillota</taxon>
        <taxon>Bacilli</taxon>
        <taxon>Lactobacillales</taxon>
        <taxon>Lactobacillaceae</taxon>
        <taxon>Lentilactobacillus</taxon>
    </lineage>
</organism>
<dbReference type="PIRSF" id="PIRSF000106">
    <property type="entry name" value="ME"/>
    <property type="match status" value="1"/>
</dbReference>
<dbReference type="RefSeq" id="WP_121979594.1">
    <property type="nucleotide sequence ID" value="NZ_JBHTLH010000012.1"/>
</dbReference>
<feature type="domain" description="Malic enzyme N-terminal" evidence="5">
    <location>
        <begin position="16"/>
        <end position="149"/>
    </location>
</feature>
<name>A0ABW3PK21_9LACO</name>
<dbReference type="InterPro" id="IPR012302">
    <property type="entry name" value="Malic_NAD-bd"/>
</dbReference>
<feature type="domain" description="Malic enzyme NAD-binding" evidence="4">
    <location>
        <begin position="161"/>
        <end position="382"/>
    </location>
</feature>
<dbReference type="PRINTS" id="PR00072">
    <property type="entry name" value="MALOXRDTASE"/>
</dbReference>
<dbReference type="SMART" id="SM00919">
    <property type="entry name" value="Malic_M"/>
    <property type="match status" value="1"/>
</dbReference>
<dbReference type="InterPro" id="IPR051674">
    <property type="entry name" value="Malate_Decarboxylase"/>
</dbReference>
<dbReference type="Pfam" id="PF00390">
    <property type="entry name" value="malic"/>
    <property type="match status" value="1"/>
</dbReference>
<dbReference type="Proteomes" id="UP001597156">
    <property type="component" value="Unassembled WGS sequence"/>
</dbReference>
<evidence type="ECO:0000256" key="2">
    <source>
        <dbReference type="ARBA" id="ARBA00023002"/>
    </source>
</evidence>
<protein>
    <submittedName>
        <fullName evidence="6">NADP-dependent malic enzyme</fullName>
    </submittedName>
</protein>
<reference evidence="7" key="1">
    <citation type="journal article" date="2019" name="Int. J. Syst. Evol. Microbiol.">
        <title>The Global Catalogue of Microorganisms (GCM) 10K type strain sequencing project: providing services to taxonomists for standard genome sequencing and annotation.</title>
        <authorList>
            <consortium name="The Broad Institute Genomics Platform"/>
            <consortium name="The Broad Institute Genome Sequencing Center for Infectious Disease"/>
            <person name="Wu L."/>
            <person name="Ma J."/>
        </authorList>
    </citation>
    <scope>NUCLEOTIDE SEQUENCE [LARGE SCALE GENOMIC DNA]</scope>
    <source>
        <strain evidence="7">CCUG 71848</strain>
    </source>
</reference>
<keyword evidence="7" id="KW-1185">Reference proteome</keyword>
<dbReference type="Pfam" id="PF03949">
    <property type="entry name" value="Malic_M"/>
    <property type="match status" value="1"/>
</dbReference>
<dbReference type="InterPro" id="IPR001891">
    <property type="entry name" value="Malic_OxRdtase"/>
</dbReference>
<sequence length="405" mass="43011">MDKDNDEIFKLHEKHNGVLGIEPDMEIKNKSDLGKAYTPGVASISKLIEAHPDMKDRLTMSGKLIAVVTDGSAVLGLGNIGPAGGLPVVEGKALLYKDLAGVNALPMTVSQVPTKEFVETIKNISLSFAGIHLEDIAAPRCFEIEEALSQVLDIPVYHDDQEGTAIVVLAGLINAAKVVGKPLKNLKVVINGVGASGLATAKLLFAVGIRHLTLVDLYGVIQGTDSRYNHYQTDFVNQAGLKVSGKTLDEVIDHQDAFIGLSTSKVLNQSQVKRMAANPIIFALANPVPEILPADAHQAGAGVVATGSSQYPNQVNNILVFPGLFRGLLKSGIKKVDYRIEAVVAQALAGMIEVPTSEKIVPGVFDQDVVKTITAAVVNSASTNAVNQHQPATFKDRDHDVISVL</sequence>
<evidence type="ECO:0000259" key="5">
    <source>
        <dbReference type="SMART" id="SM01274"/>
    </source>
</evidence>
<dbReference type="SMART" id="SM01274">
    <property type="entry name" value="malic"/>
    <property type="match status" value="1"/>
</dbReference>
<keyword evidence="3" id="KW-0479">Metal-binding</keyword>
<accession>A0ABW3PK21</accession>